<sequence length="117" mass="11695">MGCMASSLRGICKVDNCTPKDLFGSSEEDPGPQRSPIFHAPEVGTPSFSDGGFTSGASAASPRANAVVTPASIGSIMAGTGTPGALGRASSASPETGDSDCESFSPQVDETLIATLR</sequence>
<evidence type="ECO:0000313" key="2">
    <source>
        <dbReference type="EMBL" id="CAE8644193.1"/>
    </source>
</evidence>
<dbReference type="AlphaFoldDB" id="A0A813I130"/>
<evidence type="ECO:0000256" key="1">
    <source>
        <dbReference type="SAM" id="MobiDB-lite"/>
    </source>
</evidence>
<protein>
    <submittedName>
        <fullName evidence="2">Uncharacterized protein</fullName>
    </submittedName>
</protein>
<feature type="region of interest" description="Disordered" evidence="1">
    <location>
        <begin position="19"/>
        <end position="108"/>
    </location>
</feature>
<dbReference type="Proteomes" id="UP000626109">
    <property type="component" value="Unassembled WGS sequence"/>
</dbReference>
<name>A0A813I130_POLGL</name>
<feature type="compositionally biased region" description="Polar residues" evidence="1">
    <location>
        <begin position="90"/>
        <end position="108"/>
    </location>
</feature>
<organism evidence="2 3">
    <name type="scientific">Polarella glacialis</name>
    <name type="common">Dinoflagellate</name>
    <dbReference type="NCBI Taxonomy" id="89957"/>
    <lineage>
        <taxon>Eukaryota</taxon>
        <taxon>Sar</taxon>
        <taxon>Alveolata</taxon>
        <taxon>Dinophyceae</taxon>
        <taxon>Suessiales</taxon>
        <taxon>Suessiaceae</taxon>
        <taxon>Polarella</taxon>
    </lineage>
</organism>
<dbReference type="EMBL" id="CAJNNW010002407">
    <property type="protein sequence ID" value="CAE8644193.1"/>
    <property type="molecule type" value="Genomic_DNA"/>
</dbReference>
<reference evidence="2" key="1">
    <citation type="submission" date="2021-02" db="EMBL/GenBank/DDBJ databases">
        <authorList>
            <person name="Dougan E. K."/>
            <person name="Rhodes N."/>
            <person name="Thang M."/>
            <person name="Chan C."/>
        </authorList>
    </citation>
    <scope>NUCLEOTIDE SEQUENCE</scope>
</reference>
<proteinExistence type="predicted"/>
<comment type="caution">
    <text evidence="2">The sequence shown here is derived from an EMBL/GenBank/DDBJ whole genome shotgun (WGS) entry which is preliminary data.</text>
</comment>
<accession>A0A813I130</accession>
<evidence type="ECO:0000313" key="3">
    <source>
        <dbReference type="Proteomes" id="UP000626109"/>
    </source>
</evidence>
<gene>
    <name evidence="2" type="ORF">PGLA2088_LOCUS2837</name>
</gene>